<evidence type="ECO:0000313" key="1">
    <source>
        <dbReference type="EMBL" id="EZA54438.1"/>
    </source>
</evidence>
<protein>
    <submittedName>
        <fullName evidence="1">Uncharacterized protein</fullName>
    </submittedName>
</protein>
<keyword evidence="2" id="KW-1185">Reference proteome</keyword>
<reference evidence="1 2" key="1">
    <citation type="journal article" date="2014" name="Curr. Biol.">
        <title>The genome of the clonal raider ant Cerapachys biroi.</title>
        <authorList>
            <person name="Oxley P.R."/>
            <person name="Ji L."/>
            <person name="Fetter-Pruneda I."/>
            <person name="McKenzie S.K."/>
            <person name="Li C."/>
            <person name="Hu H."/>
            <person name="Zhang G."/>
            <person name="Kronauer D.J."/>
        </authorList>
    </citation>
    <scope>NUCLEOTIDE SEQUENCE [LARGE SCALE GENOMIC DNA]</scope>
</reference>
<name>A0A026WEQ4_OOCBI</name>
<dbReference type="Proteomes" id="UP000053097">
    <property type="component" value="Unassembled WGS sequence"/>
</dbReference>
<evidence type="ECO:0000313" key="2">
    <source>
        <dbReference type="Proteomes" id="UP000053097"/>
    </source>
</evidence>
<accession>A0A026WEQ4</accession>
<proteinExistence type="predicted"/>
<gene>
    <name evidence="1" type="ORF">X777_05673</name>
</gene>
<dbReference type="AlphaFoldDB" id="A0A026WEQ4"/>
<sequence>MGGVHSTRQWLDDIATKVNTYHEKGERTTPLNYNLTSNESFFRLYSSYLPRRQCC</sequence>
<organism evidence="1 2">
    <name type="scientific">Ooceraea biroi</name>
    <name type="common">Clonal raider ant</name>
    <name type="synonym">Cerapachys biroi</name>
    <dbReference type="NCBI Taxonomy" id="2015173"/>
    <lineage>
        <taxon>Eukaryota</taxon>
        <taxon>Metazoa</taxon>
        <taxon>Ecdysozoa</taxon>
        <taxon>Arthropoda</taxon>
        <taxon>Hexapoda</taxon>
        <taxon>Insecta</taxon>
        <taxon>Pterygota</taxon>
        <taxon>Neoptera</taxon>
        <taxon>Endopterygota</taxon>
        <taxon>Hymenoptera</taxon>
        <taxon>Apocrita</taxon>
        <taxon>Aculeata</taxon>
        <taxon>Formicoidea</taxon>
        <taxon>Formicidae</taxon>
        <taxon>Dorylinae</taxon>
        <taxon>Ooceraea</taxon>
    </lineage>
</organism>
<dbReference type="EMBL" id="KK107250">
    <property type="protein sequence ID" value="EZA54438.1"/>
    <property type="molecule type" value="Genomic_DNA"/>
</dbReference>